<accession>A0A3P8GW81</accession>
<dbReference type="PANTHER" id="PTHR13014:SF3">
    <property type="entry name" value="LARGE RIBOSOMAL SUBUNIT PROTEIN ML65"/>
    <property type="match status" value="1"/>
</dbReference>
<dbReference type="Proteomes" id="UP000269396">
    <property type="component" value="Unassembled WGS sequence"/>
</dbReference>
<evidence type="ECO:0000313" key="6">
    <source>
        <dbReference type="Proteomes" id="UP000269396"/>
    </source>
</evidence>
<dbReference type="GO" id="GO:0006412">
    <property type="term" value="P:translation"/>
    <property type="evidence" value="ECO:0007669"/>
    <property type="project" value="InterPro"/>
</dbReference>
<comment type="subcellular location">
    <subcellularLocation>
        <location evidence="1">Mitochondrion</location>
    </subcellularLocation>
</comment>
<dbReference type="AlphaFoldDB" id="A0A3P8GW81"/>
<evidence type="ECO:0000256" key="4">
    <source>
        <dbReference type="ARBA" id="ARBA00023274"/>
    </source>
</evidence>
<evidence type="ECO:0000256" key="1">
    <source>
        <dbReference type="ARBA" id="ARBA00004173"/>
    </source>
</evidence>
<sequence>MQHIECYNFNCLPFARTIDFSEFARSIAGYWSRTPFWEGDPCEFGLLGVLDLNRSECVRNEISCSGLPDNVKNNILIRHGIAEGVLTAFAWASAQAYNQGFTLYNELTYPLCVQLILMDGNYIQLLRFQLNSITSLWKAEDSMLPYNLAWYSPRVELCKLQSDLEHNETFTVNNEAISLLTSAMLHPVDKITSSESLRPYLADGMAPRNYLIDKSSAKHLIPSSEEDKYYHEKFGDMTKLQLSETEMNALRSSGELNKSKKSTRLYTSKRPHPNDIFYFKSSGVMLPSSTGLYNRCVPTFTETDVRRCLQSLNSSGCLGPDGIPNILFKKCADVLCYPFTTIINRSFSSNLIPKMWRKMKIIPVPKKASGDKH</sequence>
<organism evidence="5 6">
    <name type="scientific">Schistosoma mattheei</name>
    <dbReference type="NCBI Taxonomy" id="31246"/>
    <lineage>
        <taxon>Eukaryota</taxon>
        <taxon>Metazoa</taxon>
        <taxon>Spiralia</taxon>
        <taxon>Lophotrochozoa</taxon>
        <taxon>Platyhelminthes</taxon>
        <taxon>Trematoda</taxon>
        <taxon>Digenea</taxon>
        <taxon>Strigeidida</taxon>
        <taxon>Schistosomatoidea</taxon>
        <taxon>Schistosomatidae</taxon>
        <taxon>Schistosoma</taxon>
    </lineage>
</organism>
<proteinExistence type="predicted"/>
<reference evidence="5 6" key="1">
    <citation type="submission" date="2018-11" db="EMBL/GenBank/DDBJ databases">
        <authorList>
            <consortium name="Pathogen Informatics"/>
        </authorList>
    </citation>
    <scope>NUCLEOTIDE SEQUENCE [LARGE SCALE GENOMIC DNA]</scope>
    <source>
        <strain>Denwood</strain>
        <strain evidence="6">Zambia</strain>
    </source>
</reference>
<evidence type="ECO:0000313" key="5">
    <source>
        <dbReference type="EMBL" id="VDP75898.1"/>
    </source>
</evidence>
<keyword evidence="2" id="KW-0689">Ribosomal protein</keyword>
<keyword evidence="4" id="KW-0687">Ribonucleoprotein</keyword>
<dbReference type="Pfam" id="PF07147">
    <property type="entry name" value="PDCD9"/>
    <property type="match status" value="1"/>
</dbReference>
<dbReference type="GO" id="GO:0005762">
    <property type="term" value="C:mitochondrial large ribosomal subunit"/>
    <property type="evidence" value="ECO:0007669"/>
    <property type="project" value="TreeGrafter"/>
</dbReference>
<protein>
    <submittedName>
        <fullName evidence="5">Uncharacterized protein</fullName>
    </submittedName>
</protein>
<dbReference type="PANTHER" id="PTHR13014">
    <property type="entry name" value="MITOCHONDRIAL 28S RIBOSOMAL PROTEIN S30/P52 PRO-APOTOTIC PROTEIN"/>
    <property type="match status" value="1"/>
</dbReference>
<gene>
    <name evidence="5" type="ORF">SMTD_LOCUS18010</name>
</gene>
<dbReference type="InterPro" id="IPR010793">
    <property type="entry name" value="Ribosomal_mL37/mL65"/>
</dbReference>
<evidence type="ECO:0000256" key="2">
    <source>
        <dbReference type="ARBA" id="ARBA00022980"/>
    </source>
</evidence>
<keyword evidence="3" id="KW-0496">Mitochondrion</keyword>
<keyword evidence="6" id="KW-1185">Reference proteome</keyword>
<dbReference type="GO" id="GO:0003735">
    <property type="term" value="F:structural constituent of ribosome"/>
    <property type="evidence" value="ECO:0007669"/>
    <property type="project" value="InterPro"/>
</dbReference>
<evidence type="ECO:0000256" key="3">
    <source>
        <dbReference type="ARBA" id="ARBA00023128"/>
    </source>
</evidence>
<name>A0A3P8GW81_9TREM</name>
<feature type="non-terminal residue" evidence="5">
    <location>
        <position position="373"/>
    </location>
</feature>
<dbReference type="EMBL" id="UZAL01039709">
    <property type="protein sequence ID" value="VDP75898.1"/>
    <property type="molecule type" value="Genomic_DNA"/>
</dbReference>
<dbReference type="InterPro" id="IPR039982">
    <property type="entry name" value="Ribosomal_mL65"/>
</dbReference>